<evidence type="ECO:0000313" key="5">
    <source>
        <dbReference type="EMBL" id="OYD14096.1"/>
    </source>
</evidence>
<dbReference type="Pfam" id="PF16653">
    <property type="entry name" value="Sacchrp_dh_C"/>
    <property type="match status" value="1"/>
</dbReference>
<evidence type="ECO:0000259" key="3">
    <source>
        <dbReference type="Pfam" id="PF03435"/>
    </source>
</evidence>
<dbReference type="Gene3D" id="3.40.50.720">
    <property type="entry name" value="NAD(P)-binding Rossmann-like Domain"/>
    <property type="match status" value="1"/>
</dbReference>
<evidence type="ECO:0000259" key="4">
    <source>
        <dbReference type="Pfam" id="PF16653"/>
    </source>
</evidence>
<dbReference type="SUPFAM" id="SSF55347">
    <property type="entry name" value="Glyceraldehyde-3-phosphate dehydrogenase-like, C-terminal domain"/>
    <property type="match status" value="1"/>
</dbReference>
<evidence type="ECO:0000256" key="2">
    <source>
        <dbReference type="ARBA" id="ARBA00023002"/>
    </source>
</evidence>
<gene>
    <name evidence="5" type="ORF">CH333_09025</name>
</gene>
<dbReference type="InterPro" id="IPR032095">
    <property type="entry name" value="Sacchrp_dh-like_C"/>
</dbReference>
<dbReference type="SUPFAM" id="SSF51735">
    <property type="entry name" value="NAD(P)-binding Rossmann-fold domains"/>
    <property type="match status" value="1"/>
</dbReference>
<dbReference type="InterPro" id="IPR005097">
    <property type="entry name" value="Sacchrp_dh_NADP-bd"/>
</dbReference>
<feature type="domain" description="Saccharopine dehydrogenase NADP binding" evidence="3">
    <location>
        <begin position="4"/>
        <end position="117"/>
    </location>
</feature>
<sequence>MKDVLVFGAGLVAGPLVRYLLDNGVKVTVASRTLSKAGKLVEGRKNGIAREFNIEKHDPVPLVKEADLVVSLLPYVYHTKIAEMCINFKKNMVTTSYVSKKMEMLDGKARKAGIIILNEVGLDPGIDHMSAMEIINGVRAEGGRVRGFHSYCGGLPAPDANTNPWGYKFSWSPEGVVLAAKNNARYLKDGKEIRVPNTELFKHYWMVEIEDIGKFEAYPNRDSIPYIEKYGITGIKDMYRGTLRNLGWCDAWYCIGKLGYLGDGKGSFEGKTYGEVMASLIGHKGTSSLKEALARFLNIDEDSGVIERFEWLGLLSDEKIPESGMSILDILTGKLKEKLQYEEGERDMIILHHEFDVEYKSRAEKIESTLVDYGIPHGFSSMSRTVGLPAAVSSKLILDGKIDMKGVHIPTVEGIYKPVLEELGKEGIRFKEKHFDF</sequence>
<reference evidence="5 6" key="1">
    <citation type="submission" date="2017-07" db="EMBL/GenBank/DDBJ databases">
        <title>Recovery of genomes from metagenomes via a dereplication, aggregation, and scoring strategy.</title>
        <authorList>
            <person name="Sieber C.M."/>
            <person name="Probst A.J."/>
            <person name="Sharrar A."/>
            <person name="Thomas B.C."/>
            <person name="Hess M."/>
            <person name="Tringe S.G."/>
            <person name="Banfield J.F."/>
        </authorList>
    </citation>
    <scope>NUCLEOTIDE SEQUENCE [LARGE SCALE GENOMIC DNA]</scope>
    <source>
        <strain evidence="5">JGI_Cruoil_03_44_89</strain>
    </source>
</reference>
<dbReference type="EMBL" id="NOZQ01000206">
    <property type="protein sequence ID" value="OYD14096.1"/>
    <property type="molecule type" value="Genomic_DNA"/>
</dbReference>
<keyword evidence="2" id="KW-0560">Oxidoreductase</keyword>
<dbReference type="PANTHER" id="PTHR11133">
    <property type="entry name" value="SACCHAROPINE DEHYDROGENASE"/>
    <property type="match status" value="1"/>
</dbReference>
<dbReference type="Gene3D" id="3.30.360.10">
    <property type="entry name" value="Dihydrodipicolinate Reductase, domain 2"/>
    <property type="match status" value="1"/>
</dbReference>
<keyword evidence="1" id="KW-0521">NADP</keyword>
<dbReference type="Gene3D" id="1.10.1870.10">
    <property type="entry name" value="Domain 3, Saccharopine reductase"/>
    <property type="match status" value="1"/>
</dbReference>
<protein>
    <submittedName>
        <fullName evidence="5">Saccharopine dehydrogenase</fullName>
    </submittedName>
</protein>
<dbReference type="InterPro" id="IPR051168">
    <property type="entry name" value="AASS"/>
</dbReference>
<name>A0A235BPJ2_UNCW3</name>
<dbReference type="PANTHER" id="PTHR11133:SF22">
    <property type="entry name" value="ALPHA-AMINOADIPIC SEMIALDEHYDE SYNTHASE, MITOCHONDRIAL"/>
    <property type="match status" value="1"/>
</dbReference>
<dbReference type="GO" id="GO:0005737">
    <property type="term" value="C:cytoplasm"/>
    <property type="evidence" value="ECO:0007669"/>
    <property type="project" value="TreeGrafter"/>
</dbReference>
<evidence type="ECO:0000313" key="6">
    <source>
        <dbReference type="Proteomes" id="UP000215215"/>
    </source>
</evidence>
<dbReference type="Pfam" id="PF03435">
    <property type="entry name" value="Sacchrp_dh_NADP"/>
    <property type="match status" value="1"/>
</dbReference>
<dbReference type="GO" id="GO:0004753">
    <property type="term" value="F:saccharopine dehydrogenase activity"/>
    <property type="evidence" value="ECO:0007669"/>
    <property type="project" value="TreeGrafter"/>
</dbReference>
<dbReference type="Proteomes" id="UP000215215">
    <property type="component" value="Unassembled WGS sequence"/>
</dbReference>
<accession>A0A235BPJ2</accession>
<dbReference type="FunFam" id="3.30.360.10:FF:000008">
    <property type="entry name" value="Alpha-aminoadipic semialdehyde synthase, mitochondrial"/>
    <property type="match status" value="1"/>
</dbReference>
<feature type="domain" description="Saccharopine dehydrogenase-like C-terminal" evidence="4">
    <location>
        <begin position="121"/>
        <end position="428"/>
    </location>
</feature>
<dbReference type="InterPro" id="IPR036291">
    <property type="entry name" value="NAD(P)-bd_dom_sf"/>
</dbReference>
<comment type="caution">
    <text evidence="5">The sequence shown here is derived from an EMBL/GenBank/DDBJ whole genome shotgun (WGS) entry which is preliminary data.</text>
</comment>
<organism evidence="5 6">
    <name type="scientific">candidate division WOR-3 bacterium JGI_Cruoil_03_44_89</name>
    <dbReference type="NCBI Taxonomy" id="1973748"/>
    <lineage>
        <taxon>Bacteria</taxon>
        <taxon>Bacteria division WOR-3</taxon>
    </lineage>
</organism>
<proteinExistence type="predicted"/>
<dbReference type="AlphaFoldDB" id="A0A235BPJ2"/>
<evidence type="ECO:0000256" key="1">
    <source>
        <dbReference type="ARBA" id="ARBA00022857"/>
    </source>
</evidence>
<dbReference type="GO" id="GO:0019878">
    <property type="term" value="P:lysine biosynthetic process via aminoadipic acid"/>
    <property type="evidence" value="ECO:0007669"/>
    <property type="project" value="TreeGrafter"/>
</dbReference>